<comment type="caution">
    <text evidence="1">The sequence shown here is derived from an EMBL/GenBank/DDBJ whole genome shotgun (WGS) entry which is preliminary data.</text>
</comment>
<dbReference type="SUPFAM" id="SSF56672">
    <property type="entry name" value="DNA/RNA polymerases"/>
    <property type="match status" value="1"/>
</dbReference>
<dbReference type="Proteomes" id="UP000887013">
    <property type="component" value="Unassembled WGS sequence"/>
</dbReference>
<organism evidence="1 2">
    <name type="scientific">Nephila pilipes</name>
    <name type="common">Giant wood spider</name>
    <name type="synonym">Nephila maculata</name>
    <dbReference type="NCBI Taxonomy" id="299642"/>
    <lineage>
        <taxon>Eukaryota</taxon>
        <taxon>Metazoa</taxon>
        <taxon>Ecdysozoa</taxon>
        <taxon>Arthropoda</taxon>
        <taxon>Chelicerata</taxon>
        <taxon>Arachnida</taxon>
        <taxon>Araneae</taxon>
        <taxon>Araneomorphae</taxon>
        <taxon>Entelegynae</taxon>
        <taxon>Araneoidea</taxon>
        <taxon>Nephilidae</taxon>
        <taxon>Nephila</taxon>
    </lineage>
</organism>
<sequence length="175" mass="19829">MAAVSHTSSIHAIDAENQGLKPMLMDISSRLSHLETRGLDRSFRCRSASRNSEYQEHCWYTILHMSKVLRSAQSHVPSWRKTRAAVTRLTGWRQFIPHAARTRAVLYSYLKRAKKMTEHQSYGQKIPMLHLRSTKKDLAEATVLYHPAAEALLTIVVDASDTAVGAILHLQVPKE</sequence>
<protein>
    <recommendedName>
        <fullName evidence="3">Reverse transcriptase/retrotransposon-derived protein RNase H-like domain-containing protein</fullName>
    </recommendedName>
</protein>
<dbReference type="EMBL" id="BMAW01106510">
    <property type="protein sequence ID" value="GFT24760.1"/>
    <property type="molecule type" value="Genomic_DNA"/>
</dbReference>
<dbReference type="OrthoDB" id="41323at2759"/>
<reference evidence="1" key="1">
    <citation type="submission" date="2020-08" db="EMBL/GenBank/DDBJ databases">
        <title>Multicomponent nature underlies the extraordinary mechanical properties of spider dragline silk.</title>
        <authorList>
            <person name="Kono N."/>
            <person name="Nakamura H."/>
            <person name="Mori M."/>
            <person name="Yoshida Y."/>
            <person name="Ohtoshi R."/>
            <person name="Malay A.D."/>
            <person name="Moran D.A.P."/>
            <person name="Tomita M."/>
            <person name="Numata K."/>
            <person name="Arakawa K."/>
        </authorList>
    </citation>
    <scope>NUCLEOTIDE SEQUENCE</scope>
</reference>
<gene>
    <name evidence="1" type="ORF">NPIL_215021</name>
</gene>
<keyword evidence="2" id="KW-1185">Reference proteome</keyword>
<proteinExistence type="predicted"/>
<evidence type="ECO:0008006" key="3">
    <source>
        <dbReference type="Google" id="ProtNLM"/>
    </source>
</evidence>
<evidence type="ECO:0000313" key="2">
    <source>
        <dbReference type="Proteomes" id="UP000887013"/>
    </source>
</evidence>
<dbReference type="AlphaFoldDB" id="A0A8X6NN07"/>
<dbReference type="GO" id="GO:0071897">
    <property type="term" value="P:DNA biosynthetic process"/>
    <property type="evidence" value="ECO:0007669"/>
    <property type="project" value="UniProtKB-ARBA"/>
</dbReference>
<dbReference type="InterPro" id="IPR043502">
    <property type="entry name" value="DNA/RNA_pol_sf"/>
</dbReference>
<evidence type="ECO:0000313" key="1">
    <source>
        <dbReference type="EMBL" id="GFT24760.1"/>
    </source>
</evidence>
<name>A0A8X6NN07_NEPPI</name>
<accession>A0A8X6NN07</accession>